<proteinExistence type="predicted"/>
<feature type="domain" description="HTH araC/xylS-type" evidence="6">
    <location>
        <begin position="196"/>
        <end position="295"/>
    </location>
</feature>
<keyword evidence="4" id="KW-0804">Transcription</keyword>
<dbReference type="GO" id="GO:0043565">
    <property type="term" value="F:sequence-specific DNA binding"/>
    <property type="evidence" value="ECO:0007669"/>
    <property type="project" value="InterPro"/>
</dbReference>
<dbReference type="PROSITE" id="PS01124">
    <property type="entry name" value="HTH_ARAC_FAMILY_2"/>
    <property type="match status" value="1"/>
</dbReference>
<organism evidence="7 8">
    <name type="scientific">Pseudomonas syringae</name>
    <dbReference type="NCBI Taxonomy" id="317"/>
    <lineage>
        <taxon>Bacteria</taxon>
        <taxon>Pseudomonadati</taxon>
        <taxon>Pseudomonadota</taxon>
        <taxon>Gammaproteobacteria</taxon>
        <taxon>Pseudomonadales</taxon>
        <taxon>Pseudomonadaceae</taxon>
        <taxon>Pseudomonas</taxon>
    </lineage>
</organism>
<evidence type="ECO:0000313" key="7">
    <source>
        <dbReference type="EMBL" id="OCR27077.1"/>
    </source>
</evidence>
<evidence type="ECO:0000256" key="1">
    <source>
        <dbReference type="ARBA" id="ARBA00023015"/>
    </source>
</evidence>
<evidence type="ECO:0000256" key="5">
    <source>
        <dbReference type="ARBA" id="ARBA00037345"/>
    </source>
</evidence>
<dbReference type="PANTHER" id="PTHR46796">
    <property type="entry name" value="HTH-TYPE TRANSCRIPTIONAL ACTIVATOR RHAS-RELATED"/>
    <property type="match status" value="1"/>
</dbReference>
<reference evidence="7 8" key="1">
    <citation type="submission" date="2015-07" db="EMBL/GenBank/DDBJ databases">
        <title>Draft genome sequence of a diazotrophic, plant growth-promoting rhizobacterium of the Pseudomonas syringae complex.</title>
        <authorList>
            <person name="Patten C.L."/>
            <person name="Jeong H."/>
        </authorList>
    </citation>
    <scope>NUCLEOTIDE SEQUENCE [LARGE SCALE GENOMIC DNA]</scope>
    <source>
        <strain evidence="7 8">GR12-2</strain>
    </source>
</reference>
<dbReference type="Pfam" id="PF12833">
    <property type="entry name" value="HTH_18"/>
    <property type="match status" value="1"/>
</dbReference>
<dbReference type="AlphaFoldDB" id="A0A1C7ZDF0"/>
<keyword evidence="3" id="KW-0010">Activator</keyword>
<keyword evidence="1" id="KW-0805">Transcription regulation</keyword>
<evidence type="ECO:0000256" key="2">
    <source>
        <dbReference type="ARBA" id="ARBA00023125"/>
    </source>
</evidence>
<dbReference type="PANTHER" id="PTHR46796:SF6">
    <property type="entry name" value="ARAC SUBFAMILY"/>
    <property type="match status" value="1"/>
</dbReference>
<comment type="function">
    <text evidence="5">Regulatory protein of the TOL plasmid xyl operons. XylS activates the xylXYZLTEGFJQKIH operon required for the degradation of toluene, m-xylene and p-xylene.</text>
</comment>
<dbReference type="Gene3D" id="1.10.10.60">
    <property type="entry name" value="Homeodomain-like"/>
    <property type="match status" value="2"/>
</dbReference>
<dbReference type="PATRIC" id="fig|317.243.peg.3281"/>
<gene>
    <name evidence="7" type="ORF">AFK24_00350</name>
</gene>
<dbReference type="RefSeq" id="WP_065831348.1">
    <property type="nucleotide sequence ID" value="NZ_LGSI01000002.1"/>
</dbReference>
<dbReference type="SUPFAM" id="SSF46689">
    <property type="entry name" value="Homeodomain-like"/>
    <property type="match status" value="2"/>
</dbReference>
<evidence type="ECO:0000313" key="8">
    <source>
        <dbReference type="Proteomes" id="UP000093104"/>
    </source>
</evidence>
<evidence type="ECO:0000256" key="3">
    <source>
        <dbReference type="ARBA" id="ARBA00023159"/>
    </source>
</evidence>
<dbReference type="GO" id="GO:0003700">
    <property type="term" value="F:DNA-binding transcription factor activity"/>
    <property type="evidence" value="ECO:0007669"/>
    <property type="project" value="InterPro"/>
</dbReference>
<dbReference type="InterPro" id="IPR018060">
    <property type="entry name" value="HTH_AraC"/>
</dbReference>
<name>A0A1C7ZDF0_PSESX</name>
<dbReference type="InterPro" id="IPR050204">
    <property type="entry name" value="AraC_XylS_family_regulators"/>
</dbReference>
<dbReference type="Proteomes" id="UP000093104">
    <property type="component" value="Unassembled WGS sequence"/>
</dbReference>
<evidence type="ECO:0000259" key="6">
    <source>
        <dbReference type="PROSITE" id="PS01124"/>
    </source>
</evidence>
<protein>
    <submittedName>
        <fullName evidence="7">Transcriptional regulator</fullName>
    </submittedName>
</protein>
<dbReference type="EMBL" id="LGSI01000002">
    <property type="protein sequence ID" value="OCR27077.1"/>
    <property type="molecule type" value="Genomic_DNA"/>
</dbReference>
<keyword evidence="2" id="KW-0238">DNA-binding</keyword>
<comment type="caution">
    <text evidence="7">The sequence shown here is derived from an EMBL/GenBank/DDBJ whole genome shotgun (WGS) entry which is preliminary data.</text>
</comment>
<dbReference type="OrthoDB" id="5740883at2"/>
<evidence type="ECO:0000256" key="4">
    <source>
        <dbReference type="ARBA" id="ARBA00023163"/>
    </source>
</evidence>
<accession>A0A1C7ZDF0</accession>
<dbReference type="InterPro" id="IPR009057">
    <property type="entry name" value="Homeodomain-like_sf"/>
</dbReference>
<dbReference type="SMART" id="SM00342">
    <property type="entry name" value="HTH_ARAC"/>
    <property type="match status" value="1"/>
</dbReference>
<sequence>MSLILLAPEKMLEVIPGEVTINGTVDTVPNKGMSIRGYRFYKTEVDIPCMRDYELVRWKKGTSNLGFHDGSRWRKNAVNEDDVTILTRGESSRWYWMNDIEVSHIYISQALMAKVASEIFHKDIDRIFVDHYPIVNDAALSALMGCYEAEALSEEPGSDLFSQSLEIQLCIHLMRKYIKCNGQDETASRISRTRLDTLQRYIVTHLSGTISVKDMAAIVDLSPSHFVRVFATVFGVSPHQYVQAQRLKRAERLLSTLRNVPLKAVAMDCGFADQSHMTRLFKEKLSMTPKEYREKHAFGLFCSLTVQ</sequence>